<feature type="compositionally biased region" description="Basic and acidic residues" evidence="6">
    <location>
        <begin position="827"/>
        <end position="843"/>
    </location>
</feature>
<dbReference type="PROSITE" id="PS51194">
    <property type="entry name" value="HELICASE_CTER"/>
    <property type="match status" value="1"/>
</dbReference>
<keyword evidence="3" id="KW-0347">Helicase</keyword>
<keyword evidence="7" id="KW-1133">Transmembrane helix</keyword>
<dbReference type="SMART" id="SM00490">
    <property type="entry name" value="HELICc"/>
    <property type="match status" value="1"/>
</dbReference>
<protein>
    <recommendedName>
        <fullName evidence="8">Helicase C-terminal domain-containing protein</fullName>
    </recommendedName>
</protein>
<keyword evidence="10" id="KW-1185">Reference proteome</keyword>
<dbReference type="Pfam" id="PF23362">
    <property type="entry name" value="DHX37_C"/>
    <property type="match status" value="1"/>
</dbReference>
<keyword evidence="2" id="KW-0378">Hydrolase</keyword>
<dbReference type="InterPro" id="IPR048333">
    <property type="entry name" value="HA2_WH"/>
</dbReference>
<feature type="region of interest" description="Disordered" evidence="6">
    <location>
        <begin position="821"/>
        <end position="843"/>
    </location>
</feature>
<dbReference type="AlphaFoldDB" id="A0AAQ3QKQ5"/>
<keyword evidence="5" id="KW-0175">Coiled coil</keyword>
<feature type="compositionally biased region" description="Acidic residues" evidence="6">
    <location>
        <begin position="514"/>
        <end position="526"/>
    </location>
</feature>
<sequence length="1209" mass="136020">MRSKANNANQLLDEAATMSLLAVPESWKYVPFVLFLCVYCAIEYLMSIWVLILLSPAEDGSNALVLPGNKKNKLKMQLKKEKKKEHSTMSKSKERKLRQLEEEKQKKLLQAKSIKILEEHKICDSAYSLLHSSGTIGQVETFKERRLRAVQLSKAGLQVPEDTFSFKGKDNQNVSCNNEASLEVDPEQSLQDGICVNNSILPEKRKKIDDGSTKMVLDVMSPSLEAREKNASSCSVADQIHSSTILGTHDGVLDVMSPSLEAREKNASSCSVADQIHSSTILGTHDGLVVKVMDNVPSAPNEKYEEINSSNDLTVQKQVNRATVVHVSRPDEKLCAEQQEKILKGATISPENMVTQLRLVLMSATLQVEDFVANSKLFDQRPPVLEVPVRQFPVTIHFSKKTHEDYLGRAYKKVLDIHKRLPAGGILVFVTGQREVEFLCKKLQKTSEKLTKRNSIKLVDNGLGAMSETNMKEIDEAFEIENDLPNQQTDRFSSYEDDDNLDSYSDFTSSGSDSDLDSERENEDMMSLEGPEKTGLVLDFGSLSTLKASFNALSGISSSEPSCRPELSLPPSSDLKSYSESSSLSASSMYVLPLYAMLPASAQLRVFEEVPEGERLVVVATNVAETSLTIPGIKYVVDTGKEKVKNYIHSAGMTAYEVSWISKASAAQRAGRAGRTAPGHCYRLYSSAAFSKDEIFPKFSCPEISKVPVDGVVLLMKSMGIHKVANFPFPSPPNSEAMSEAENCLRVLEALDMKDRLTPMGRAMAQYPMSPRHSRMLLTIIKIMKNQKGYARANLVLGNAIAAAAALSFPNPFVTQFEENHGTNNDFNHEESLSTHKDKEEKQRQKKLKTMGREARARFCNPSSDALTIAYALQLFELEANPVIFCRDNSLHLKTMDEMSKLRKQLLQLVFHHNKFCEEFSWSHGTLEDVERSWKMHPDKQPLQMLEEELIAQSICAGWADRVAKRIRKTKDLSEGNTKVHAAPYQSCTLKDTVYLYRRSSVSRLAPEFLVYTELLQTKRPYLYGLTTVKSDWLVKYASSLCTFSAPLTDPKPYYEPLSDQVLCWVSPTFGKHNWQLPLHGIPIKNAILRLSVFAAALLEGNVLPCLRSVQKFLVAPPSSILRPEALCQRRVGDLLNKLKIGPQTIHNRAMLRDTWSENPQFLHLEIQQWFQERFHNQFEELWGQMHTEVRLEGRELFPKRAKKERKTR</sequence>
<dbReference type="InterPro" id="IPR001650">
    <property type="entry name" value="Helicase_C-like"/>
</dbReference>
<dbReference type="GO" id="GO:0005524">
    <property type="term" value="F:ATP binding"/>
    <property type="evidence" value="ECO:0007669"/>
    <property type="project" value="UniProtKB-KW"/>
</dbReference>
<dbReference type="GO" id="GO:0005730">
    <property type="term" value="C:nucleolus"/>
    <property type="evidence" value="ECO:0007669"/>
    <property type="project" value="TreeGrafter"/>
</dbReference>
<dbReference type="SMART" id="SM00847">
    <property type="entry name" value="HA2"/>
    <property type="match status" value="1"/>
</dbReference>
<gene>
    <name evidence="9" type="ORF">Cni_G23705</name>
</gene>
<feature type="coiled-coil region" evidence="5">
    <location>
        <begin position="83"/>
        <end position="117"/>
    </location>
</feature>
<feature type="compositionally biased region" description="Low complexity" evidence="6">
    <location>
        <begin position="502"/>
        <end position="513"/>
    </location>
</feature>
<dbReference type="CDD" id="cd18791">
    <property type="entry name" value="SF2_C_RHA"/>
    <property type="match status" value="1"/>
</dbReference>
<dbReference type="PANTHER" id="PTHR18934">
    <property type="entry name" value="ATP-DEPENDENT RNA HELICASE"/>
    <property type="match status" value="1"/>
</dbReference>
<evidence type="ECO:0000256" key="2">
    <source>
        <dbReference type="ARBA" id="ARBA00022801"/>
    </source>
</evidence>
<organism evidence="9 10">
    <name type="scientific">Canna indica</name>
    <name type="common">Indian-shot</name>
    <dbReference type="NCBI Taxonomy" id="4628"/>
    <lineage>
        <taxon>Eukaryota</taxon>
        <taxon>Viridiplantae</taxon>
        <taxon>Streptophyta</taxon>
        <taxon>Embryophyta</taxon>
        <taxon>Tracheophyta</taxon>
        <taxon>Spermatophyta</taxon>
        <taxon>Magnoliopsida</taxon>
        <taxon>Liliopsida</taxon>
        <taxon>Zingiberales</taxon>
        <taxon>Cannaceae</taxon>
        <taxon>Canna</taxon>
    </lineage>
</organism>
<accession>A0AAQ3QKQ5</accession>
<dbReference type="Gene3D" id="3.40.50.300">
    <property type="entry name" value="P-loop containing nucleotide triphosphate hydrolases"/>
    <property type="match status" value="2"/>
</dbReference>
<dbReference type="Pfam" id="PF07717">
    <property type="entry name" value="OB_NTP_bind"/>
    <property type="match status" value="1"/>
</dbReference>
<dbReference type="GO" id="GO:0003723">
    <property type="term" value="F:RNA binding"/>
    <property type="evidence" value="ECO:0007669"/>
    <property type="project" value="TreeGrafter"/>
</dbReference>
<evidence type="ECO:0000256" key="5">
    <source>
        <dbReference type="SAM" id="Coils"/>
    </source>
</evidence>
<dbReference type="EMBL" id="CP136896">
    <property type="protein sequence ID" value="WOL14924.1"/>
    <property type="molecule type" value="Genomic_DNA"/>
</dbReference>
<evidence type="ECO:0000313" key="10">
    <source>
        <dbReference type="Proteomes" id="UP001327560"/>
    </source>
</evidence>
<evidence type="ECO:0000313" key="9">
    <source>
        <dbReference type="EMBL" id="WOL14924.1"/>
    </source>
</evidence>
<feature type="region of interest" description="Disordered" evidence="6">
    <location>
        <begin position="555"/>
        <end position="578"/>
    </location>
</feature>
<dbReference type="GO" id="GO:0004386">
    <property type="term" value="F:helicase activity"/>
    <property type="evidence" value="ECO:0007669"/>
    <property type="project" value="UniProtKB-KW"/>
</dbReference>
<evidence type="ECO:0000256" key="1">
    <source>
        <dbReference type="ARBA" id="ARBA00022741"/>
    </source>
</evidence>
<proteinExistence type="predicted"/>
<dbReference type="InterPro" id="IPR011709">
    <property type="entry name" value="DEAD-box_helicase_OB_fold"/>
</dbReference>
<reference evidence="9 10" key="1">
    <citation type="submission" date="2023-10" db="EMBL/GenBank/DDBJ databases">
        <title>Chromosome-scale genome assembly provides insights into flower coloration mechanisms of Canna indica.</title>
        <authorList>
            <person name="Li C."/>
        </authorList>
    </citation>
    <scope>NUCLEOTIDE SEQUENCE [LARGE SCALE GENOMIC DNA]</scope>
    <source>
        <tissue evidence="9">Flower</tissue>
    </source>
</reference>
<feature type="transmembrane region" description="Helical" evidence="7">
    <location>
        <begin position="29"/>
        <end position="54"/>
    </location>
</feature>
<feature type="region of interest" description="Disordered" evidence="6">
    <location>
        <begin position="481"/>
        <end position="527"/>
    </location>
</feature>
<evidence type="ECO:0000259" key="8">
    <source>
        <dbReference type="PROSITE" id="PS51194"/>
    </source>
</evidence>
<dbReference type="SUPFAM" id="SSF52540">
    <property type="entry name" value="P-loop containing nucleoside triphosphate hydrolases"/>
    <property type="match status" value="1"/>
</dbReference>
<dbReference type="PANTHER" id="PTHR18934:SF99">
    <property type="entry name" value="ATP-DEPENDENT RNA HELICASE DHX37-RELATED"/>
    <property type="match status" value="1"/>
</dbReference>
<keyword evidence="7" id="KW-0812">Transmembrane</keyword>
<keyword evidence="1" id="KW-0547">Nucleotide-binding</keyword>
<dbReference type="GO" id="GO:0016787">
    <property type="term" value="F:hydrolase activity"/>
    <property type="evidence" value="ECO:0007669"/>
    <property type="project" value="UniProtKB-KW"/>
</dbReference>
<keyword evidence="4" id="KW-0067">ATP-binding</keyword>
<keyword evidence="7" id="KW-0472">Membrane</keyword>
<dbReference type="GO" id="GO:0000462">
    <property type="term" value="P:maturation of SSU-rRNA from tricistronic rRNA transcript (SSU-rRNA, 5.8S rRNA, LSU-rRNA)"/>
    <property type="evidence" value="ECO:0007669"/>
    <property type="project" value="TreeGrafter"/>
</dbReference>
<evidence type="ECO:0000256" key="6">
    <source>
        <dbReference type="SAM" id="MobiDB-lite"/>
    </source>
</evidence>
<evidence type="ECO:0000256" key="3">
    <source>
        <dbReference type="ARBA" id="ARBA00022806"/>
    </source>
</evidence>
<dbReference type="FunFam" id="1.20.120.1080:FF:000021">
    <property type="entry name" value="ATP-dependent RNA helicase DEAH13"/>
    <property type="match status" value="1"/>
</dbReference>
<dbReference type="InterPro" id="IPR007502">
    <property type="entry name" value="Helicase-assoc_dom"/>
</dbReference>
<evidence type="ECO:0000256" key="4">
    <source>
        <dbReference type="ARBA" id="ARBA00022840"/>
    </source>
</evidence>
<dbReference type="InterPro" id="IPR027417">
    <property type="entry name" value="P-loop_NTPase"/>
</dbReference>
<name>A0AAQ3QKQ5_9LILI</name>
<dbReference type="Proteomes" id="UP001327560">
    <property type="component" value="Chromosome 7"/>
</dbReference>
<dbReference type="InterPro" id="IPR056371">
    <property type="entry name" value="DHX37-like_C"/>
</dbReference>
<feature type="domain" description="Helicase C-terminal" evidence="8">
    <location>
        <begin position="520"/>
        <end position="720"/>
    </location>
</feature>
<evidence type="ECO:0000256" key="7">
    <source>
        <dbReference type="SAM" id="Phobius"/>
    </source>
</evidence>
<dbReference type="Pfam" id="PF21010">
    <property type="entry name" value="HA2_C"/>
    <property type="match status" value="1"/>
</dbReference>
<dbReference type="Pfam" id="PF00271">
    <property type="entry name" value="Helicase_C"/>
    <property type="match status" value="1"/>
</dbReference>
<dbReference type="Gene3D" id="1.20.120.1080">
    <property type="match status" value="1"/>
</dbReference>
<dbReference type="Pfam" id="PF04408">
    <property type="entry name" value="WHD_HA2"/>
    <property type="match status" value="1"/>
</dbReference>